<proteinExistence type="predicted"/>
<dbReference type="Proteomes" id="UP000076962">
    <property type="component" value="Unassembled WGS sequence"/>
</dbReference>
<dbReference type="EMBL" id="LUTY01001370">
    <property type="protein sequence ID" value="OAD21821.1"/>
    <property type="molecule type" value="Genomic_DNA"/>
</dbReference>
<feature type="non-terminal residue" evidence="1">
    <location>
        <position position="168"/>
    </location>
</feature>
<dbReference type="AlphaFoldDB" id="A0A176S172"/>
<sequence length="168" mass="19028">MNQETTGKLLLDCLHCREIDENRIAELNSLRAADWESLVQFAVRQSVAPLLYHRLKTVYTSINIPASLKHKLQKAYLASGMQNTCLYSELSKIIKAFQNENIPVIVLKGAHLAQNVYGDITLRSMSDVDILVRKTDLLKAEEKRLEMGYSSSRVEEIEVVCAKSQHIP</sequence>
<dbReference type="Pfam" id="PF14907">
    <property type="entry name" value="NTP_transf_5"/>
    <property type="match status" value="1"/>
</dbReference>
<gene>
    <name evidence="1" type="ORF">THIOM_002406</name>
</gene>
<accession>A0A176S172</accession>
<protein>
    <recommendedName>
        <fullName evidence="3">Nucleotidyltransferase family protein</fullName>
    </recommendedName>
</protein>
<evidence type="ECO:0000313" key="2">
    <source>
        <dbReference type="Proteomes" id="UP000076962"/>
    </source>
</evidence>
<dbReference type="InterPro" id="IPR039498">
    <property type="entry name" value="NTP_transf_5"/>
</dbReference>
<organism evidence="1 2">
    <name type="scientific">Candidatus Thiomargarita nelsonii</name>
    <dbReference type="NCBI Taxonomy" id="1003181"/>
    <lineage>
        <taxon>Bacteria</taxon>
        <taxon>Pseudomonadati</taxon>
        <taxon>Pseudomonadota</taxon>
        <taxon>Gammaproteobacteria</taxon>
        <taxon>Thiotrichales</taxon>
        <taxon>Thiotrichaceae</taxon>
        <taxon>Thiomargarita</taxon>
    </lineage>
</organism>
<comment type="caution">
    <text evidence="1">The sequence shown here is derived from an EMBL/GenBank/DDBJ whole genome shotgun (WGS) entry which is preliminary data.</text>
</comment>
<evidence type="ECO:0008006" key="3">
    <source>
        <dbReference type="Google" id="ProtNLM"/>
    </source>
</evidence>
<name>A0A176S172_9GAMM</name>
<reference evidence="1 2" key="1">
    <citation type="submission" date="2016-05" db="EMBL/GenBank/DDBJ databases">
        <title>Single-cell genome of chain-forming Candidatus Thiomargarita nelsonii and comparison to other large sulfur-oxidizing bacteria.</title>
        <authorList>
            <person name="Winkel M."/>
            <person name="Salman V."/>
            <person name="Woyke T."/>
            <person name="Schulz-Vogt H."/>
            <person name="Richter M."/>
            <person name="Flood B."/>
            <person name="Bailey J."/>
            <person name="Amann R."/>
            <person name="Mussmann M."/>
        </authorList>
    </citation>
    <scope>NUCLEOTIDE SEQUENCE [LARGE SCALE GENOMIC DNA]</scope>
    <source>
        <strain evidence="1 2">THI036</strain>
    </source>
</reference>
<evidence type="ECO:0000313" key="1">
    <source>
        <dbReference type="EMBL" id="OAD21821.1"/>
    </source>
</evidence>
<keyword evidence="2" id="KW-1185">Reference proteome</keyword>